<reference evidence="1" key="1">
    <citation type="submission" date="2022-06" db="EMBL/GenBank/DDBJ databases">
        <title>Genome sequencing of Brevibacillus sp. BB3-R1.</title>
        <authorList>
            <person name="Heo J."/>
            <person name="Lee D."/>
            <person name="Won M."/>
            <person name="Han B.-H."/>
            <person name="Hong S.-B."/>
            <person name="Kwon S.-W."/>
        </authorList>
    </citation>
    <scope>NUCLEOTIDE SEQUENCE</scope>
    <source>
        <strain evidence="1">BB3-R1</strain>
    </source>
</reference>
<dbReference type="EMBL" id="CP098755">
    <property type="protein sequence ID" value="USG68266.1"/>
    <property type="molecule type" value="Genomic_DNA"/>
</dbReference>
<evidence type="ECO:0000313" key="2">
    <source>
        <dbReference type="Proteomes" id="UP001056500"/>
    </source>
</evidence>
<dbReference type="InterPro" id="IPR009057">
    <property type="entry name" value="Homeodomain-like_sf"/>
</dbReference>
<name>A0ABY4WNC7_9BACL</name>
<evidence type="ECO:0000313" key="1">
    <source>
        <dbReference type="EMBL" id="USG68266.1"/>
    </source>
</evidence>
<accession>A0ABY4WNC7</accession>
<protein>
    <recommendedName>
        <fullName evidence="3">Transposase</fullName>
    </recommendedName>
</protein>
<dbReference type="SUPFAM" id="SSF46689">
    <property type="entry name" value="Homeodomain-like"/>
    <property type="match status" value="1"/>
</dbReference>
<dbReference type="RefSeq" id="WP_251875819.1">
    <property type="nucleotide sequence ID" value="NZ_CP098755.1"/>
</dbReference>
<dbReference type="Proteomes" id="UP001056500">
    <property type="component" value="Chromosome"/>
</dbReference>
<sequence length="156" mass="18380">MATRVSYPAEIKLKAVEMRLAGVSVREVMDHLCSKNKTQVETWLRWYRNGETHRFEQPVGKQYTFGKGPEFTSEVERLKQENRFLKQQLDVLKKYKEWERRCHQKDGFHKGRGLCTVSMSMARHSSVYLLSVEKSKEYTTDCETNRHTYSGVVPRT</sequence>
<evidence type="ECO:0008006" key="3">
    <source>
        <dbReference type="Google" id="ProtNLM"/>
    </source>
</evidence>
<gene>
    <name evidence="1" type="ORF">NDK47_13700</name>
</gene>
<keyword evidence="2" id="KW-1185">Reference proteome</keyword>
<organism evidence="1 2">
    <name type="scientific">Brevibacillus ruminantium</name>
    <dbReference type="NCBI Taxonomy" id="2950604"/>
    <lineage>
        <taxon>Bacteria</taxon>
        <taxon>Bacillati</taxon>
        <taxon>Bacillota</taxon>
        <taxon>Bacilli</taxon>
        <taxon>Bacillales</taxon>
        <taxon>Paenibacillaceae</taxon>
        <taxon>Brevibacillus</taxon>
    </lineage>
</organism>
<proteinExistence type="predicted"/>